<gene>
    <name evidence="2" type="ORF">OPV22_021673</name>
</gene>
<feature type="region of interest" description="Disordered" evidence="1">
    <location>
        <begin position="37"/>
        <end position="65"/>
    </location>
</feature>
<keyword evidence="3" id="KW-1185">Reference proteome</keyword>
<comment type="caution">
    <text evidence="2">The sequence shown here is derived from an EMBL/GenBank/DDBJ whole genome shotgun (WGS) entry which is preliminary data.</text>
</comment>
<proteinExistence type="predicted"/>
<dbReference type="AlphaFoldDB" id="A0AAV8PD97"/>
<name>A0AAV8PD97_ENSVE</name>
<sequence length="89" mass="9871">MSAELPQFGRDGVMKVVLAQGRAGLLQGAERVIRMLGEGGGQEAHRDSQRRPALPRSVQGRPRRVRRQVPSHLELLSLVMGERELSNYA</sequence>
<evidence type="ECO:0000256" key="1">
    <source>
        <dbReference type="SAM" id="MobiDB-lite"/>
    </source>
</evidence>
<accession>A0AAV8PD97</accession>
<dbReference type="Proteomes" id="UP001222027">
    <property type="component" value="Unassembled WGS sequence"/>
</dbReference>
<protein>
    <submittedName>
        <fullName evidence="2">Uncharacterized protein</fullName>
    </submittedName>
</protein>
<evidence type="ECO:0000313" key="2">
    <source>
        <dbReference type="EMBL" id="KAJ8477946.1"/>
    </source>
</evidence>
<dbReference type="EMBL" id="JAQQAF010000006">
    <property type="protein sequence ID" value="KAJ8477946.1"/>
    <property type="molecule type" value="Genomic_DNA"/>
</dbReference>
<reference evidence="2 3" key="1">
    <citation type="submission" date="2022-12" db="EMBL/GenBank/DDBJ databases">
        <title>Chromosome-scale assembly of the Ensete ventricosum genome.</title>
        <authorList>
            <person name="Dussert Y."/>
            <person name="Stocks J."/>
            <person name="Wendawek A."/>
            <person name="Woldeyes F."/>
            <person name="Nichols R.A."/>
            <person name="Borrell J.S."/>
        </authorList>
    </citation>
    <scope>NUCLEOTIDE SEQUENCE [LARGE SCALE GENOMIC DNA]</scope>
    <source>
        <strain evidence="3">cv. Maze</strain>
        <tissue evidence="2">Seeds</tissue>
    </source>
</reference>
<evidence type="ECO:0000313" key="3">
    <source>
        <dbReference type="Proteomes" id="UP001222027"/>
    </source>
</evidence>
<organism evidence="2 3">
    <name type="scientific">Ensete ventricosum</name>
    <name type="common">Abyssinian banana</name>
    <name type="synonym">Musa ensete</name>
    <dbReference type="NCBI Taxonomy" id="4639"/>
    <lineage>
        <taxon>Eukaryota</taxon>
        <taxon>Viridiplantae</taxon>
        <taxon>Streptophyta</taxon>
        <taxon>Embryophyta</taxon>
        <taxon>Tracheophyta</taxon>
        <taxon>Spermatophyta</taxon>
        <taxon>Magnoliopsida</taxon>
        <taxon>Liliopsida</taxon>
        <taxon>Zingiberales</taxon>
        <taxon>Musaceae</taxon>
        <taxon>Ensete</taxon>
    </lineage>
</organism>